<dbReference type="Proteomes" id="UP001500742">
    <property type="component" value="Unassembled WGS sequence"/>
</dbReference>
<accession>A0ABP7PMY8</accession>
<dbReference type="Pfam" id="PF13568">
    <property type="entry name" value="OMP_b-brl_2"/>
    <property type="match status" value="1"/>
</dbReference>
<dbReference type="EMBL" id="BAAAZC010000009">
    <property type="protein sequence ID" value="GAA3967292.1"/>
    <property type="molecule type" value="Genomic_DNA"/>
</dbReference>
<reference evidence="3" key="1">
    <citation type="journal article" date="2019" name="Int. J. Syst. Evol. Microbiol.">
        <title>The Global Catalogue of Microorganisms (GCM) 10K type strain sequencing project: providing services to taxonomists for standard genome sequencing and annotation.</title>
        <authorList>
            <consortium name="The Broad Institute Genomics Platform"/>
            <consortium name="The Broad Institute Genome Sequencing Center for Infectious Disease"/>
            <person name="Wu L."/>
            <person name="Ma J."/>
        </authorList>
    </citation>
    <scope>NUCLEOTIDE SEQUENCE [LARGE SCALE GENOMIC DNA]</scope>
    <source>
        <strain evidence="3">JCM 16601</strain>
    </source>
</reference>
<sequence length="88" mass="9341">MIGYKVLNTADMNVRVSAGPDLYYNLNKPVAPAGSSYKKLSVGNVINAGVDIGSLTIDARYSLGLSNLNKTLGQKANIFSLGVGFKFQ</sequence>
<comment type="caution">
    <text evidence="2">The sequence shown here is derived from an EMBL/GenBank/DDBJ whole genome shotgun (WGS) entry which is preliminary data.</text>
</comment>
<name>A0ABP7PMY8_9SPHI</name>
<dbReference type="InterPro" id="IPR025665">
    <property type="entry name" value="Beta-barrel_OMP_2"/>
</dbReference>
<organism evidence="2 3">
    <name type="scientific">Mucilaginibacter dorajii</name>
    <dbReference type="NCBI Taxonomy" id="692994"/>
    <lineage>
        <taxon>Bacteria</taxon>
        <taxon>Pseudomonadati</taxon>
        <taxon>Bacteroidota</taxon>
        <taxon>Sphingobacteriia</taxon>
        <taxon>Sphingobacteriales</taxon>
        <taxon>Sphingobacteriaceae</taxon>
        <taxon>Mucilaginibacter</taxon>
    </lineage>
</organism>
<evidence type="ECO:0000313" key="2">
    <source>
        <dbReference type="EMBL" id="GAA3967292.1"/>
    </source>
</evidence>
<feature type="domain" description="Outer membrane protein beta-barrel" evidence="1">
    <location>
        <begin position="1"/>
        <end position="68"/>
    </location>
</feature>
<protein>
    <recommendedName>
        <fullName evidence="1">Outer membrane protein beta-barrel domain-containing protein</fullName>
    </recommendedName>
</protein>
<keyword evidence="3" id="KW-1185">Reference proteome</keyword>
<gene>
    <name evidence="2" type="ORF">GCM10022210_15020</name>
</gene>
<proteinExistence type="predicted"/>
<evidence type="ECO:0000313" key="3">
    <source>
        <dbReference type="Proteomes" id="UP001500742"/>
    </source>
</evidence>
<evidence type="ECO:0000259" key="1">
    <source>
        <dbReference type="Pfam" id="PF13568"/>
    </source>
</evidence>